<evidence type="ECO:0000256" key="3">
    <source>
        <dbReference type="ARBA" id="ARBA00022679"/>
    </source>
</evidence>
<organism evidence="9 10">
    <name type="scientific">Meripilus lineatus</name>
    <dbReference type="NCBI Taxonomy" id="2056292"/>
    <lineage>
        <taxon>Eukaryota</taxon>
        <taxon>Fungi</taxon>
        <taxon>Dikarya</taxon>
        <taxon>Basidiomycota</taxon>
        <taxon>Agaricomycotina</taxon>
        <taxon>Agaricomycetes</taxon>
        <taxon>Polyporales</taxon>
        <taxon>Meripilaceae</taxon>
        <taxon>Meripilus</taxon>
    </lineage>
</organism>
<dbReference type="InterPro" id="IPR010675">
    <property type="entry name" value="Bin3_C"/>
</dbReference>
<dbReference type="Proteomes" id="UP001212997">
    <property type="component" value="Unassembled WGS sequence"/>
</dbReference>
<dbReference type="PROSITE" id="PS51515">
    <property type="entry name" value="BIN3_SAM"/>
    <property type="match status" value="1"/>
</dbReference>
<keyword evidence="4 5" id="KW-0949">S-adenosyl-L-methionine</keyword>
<evidence type="ECO:0000256" key="1">
    <source>
        <dbReference type="ARBA" id="ARBA00008361"/>
    </source>
</evidence>
<dbReference type="AlphaFoldDB" id="A0AAD5YLR5"/>
<keyword evidence="10" id="KW-1185">Reference proteome</keyword>
<dbReference type="GO" id="GO:0040031">
    <property type="term" value="P:snRNA modification"/>
    <property type="evidence" value="ECO:0007669"/>
    <property type="project" value="TreeGrafter"/>
</dbReference>
<evidence type="ECO:0000313" key="9">
    <source>
        <dbReference type="EMBL" id="KAJ3488809.1"/>
    </source>
</evidence>
<name>A0AAD5YLR5_9APHY</name>
<feature type="compositionally biased region" description="Basic and acidic residues" evidence="7">
    <location>
        <begin position="98"/>
        <end position="112"/>
    </location>
</feature>
<evidence type="ECO:0000256" key="4">
    <source>
        <dbReference type="ARBA" id="ARBA00022691"/>
    </source>
</evidence>
<dbReference type="GO" id="GO:0008173">
    <property type="term" value="F:RNA methyltransferase activity"/>
    <property type="evidence" value="ECO:0007669"/>
    <property type="project" value="UniProtKB-UniRule"/>
</dbReference>
<reference evidence="9" key="1">
    <citation type="submission" date="2022-07" db="EMBL/GenBank/DDBJ databases">
        <title>Genome Sequence of Physisporinus lineatus.</title>
        <authorList>
            <person name="Buettner E."/>
        </authorList>
    </citation>
    <scope>NUCLEOTIDE SEQUENCE</scope>
    <source>
        <strain evidence="9">VT162</strain>
    </source>
</reference>
<keyword evidence="3 6" id="KW-0808">Transferase</keyword>
<proteinExistence type="inferred from homology"/>
<evidence type="ECO:0000256" key="6">
    <source>
        <dbReference type="RuleBase" id="RU367087"/>
    </source>
</evidence>
<dbReference type="InterPro" id="IPR024160">
    <property type="entry name" value="BIN3_SAM-bd_dom"/>
</dbReference>
<feature type="domain" description="Bin3-type SAM" evidence="8">
    <location>
        <begin position="24"/>
        <end position="270"/>
    </location>
</feature>
<dbReference type="GO" id="GO:0017069">
    <property type="term" value="F:snRNA binding"/>
    <property type="evidence" value="ECO:0007669"/>
    <property type="project" value="TreeGrafter"/>
</dbReference>
<comment type="caution">
    <text evidence="9">The sequence shown here is derived from an EMBL/GenBank/DDBJ whole genome shotgun (WGS) entry which is preliminary data.</text>
</comment>
<comment type="similarity">
    <text evidence="1 6">Belongs to the methyltransferase superfamily.</text>
</comment>
<dbReference type="Gene3D" id="3.40.50.150">
    <property type="entry name" value="Vaccinia Virus protein VP39"/>
    <property type="match status" value="1"/>
</dbReference>
<gene>
    <name evidence="9" type="ORF">NLI96_g2596</name>
</gene>
<evidence type="ECO:0000256" key="2">
    <source>
        <dbReference type="ARBA" id="ARBA00022603"/>
    </source>
</evidence>
<dbReference type="EC" id="2.1.1.-" evidence="6"/>
<dbReference type="GO" id="GO:0008171">
    <property type="term" value="F:O-methyltransferase activity"/>
    <property type="evidence" value="ECO:0007669"/>
    <property type="project" value="UniProtKB-UniRule"/>
</dbReference>
<dbReference type="GO" id="GO:0032259">
    <property type="term" value="P:methylation"/>
    <property type="evidence" value="ECO:0007669"/>
    <property type="project" value="UniProtKB-KW"/>
</dbReference>
<dbReference type="SUPFAM" id="SSF53335">
    <property type="entry name" value="S-adenosyl-L-methionine-dependent methyltransferases"/>
    <property type="match status" value="1"/>
</dbReference>
<dbReference type="Pfam" id="PF06859">
    <property type="entry name" value="Bin3"/>
    <property type="match status" value="1"/>
</dbReference>
<dbReference type="CDD" id="cd02440">
    <property type="entry name" value="AdoMet_MTases"/>
    <property type="match status" value="1"/>
</dbReference>
<protein>
    <recommendedName>
        <fullName evidence="6">RNA methyltransferase</fullName>
        <ecNumber evidence="6">2.1.1.-</ecNumber>
    </recommendedName>
</protein>
<evidence type="ECO:0000256" key="5">
    <source>
        <dbReference type="PROSITE-ProRule" id="PRU00848"/>
    </source>
</evidence>
<evidence type="ECO:0000256" key="7">
    <source>
        <dbReference type="SAM" id="MobiDB-lite"/>
    </source>
</evidence>
<dbReference type="InterPro" id="IPR039772">
    <property type="entry name" value="Bin3-like"/>
</dbReference>
<accession>A0AAD5YLR5</accession>
<dbReference type="PANTHER" id="PTHR12315:SF0">
    <property type="entry name" value="7SK SNRNA METHYLPHOSPHATE CAPPING ENZYME"/>
    <property type="match status" value="1"/>
</dbReference>
<sequence>MQGDFVPIHGNYKGYYLKRPFTQDPRLGLLPSDILKGARVLDVGCNEGFVTCEIGQIWGAEKAIGVDIDGSLIQAAWKRRRTLWCQQGPASEDVLEEPTSKERKPSETTGKERACVPHHFPASCEHMFGAIPIPTCSDTSNLFPHNVVFQTADWVRTEITEDKVGYDVVIAFSLSKWIHLNDGDEGLMKFFQRVHSVLKPGGVFILEPQEWDTYSKAKRMSAKLRENAKSLKIKPQDFPAILKEVGFGPVRHLGTTGEGGFHRSVDLYES</sequence>
<dbReference type="InterPro" id="IPR029063">
    <property type="entry name" value="SAM-dependent_MTases_sf"/>
</dbReference>
<evidence type="ECO:0000259" key="8">
    <source>
        <dbReference type="PROSITE" id="PS51515"/>
    </source>
</evidence>
<evidence type="ECO:0000313" key="10">
    <source>
        <dbReference type="Proteomes" id="UP001212997"/>
    </source>
</evidence>
<dbReference type="EMBL" id="JANAWD010000059">
    <property type="protein sequence ID" value="KAJ3488809.1"/>
    <property type="molecule type" value="Genomic_DNA"/>
</dbReference>
<keyword evidence="2 6" id="KW-0489">Methyltransferase</keyword>
<feature type="region of interest" description="Disordered" evidence="7">
    <location>
        <begin position="90"/>
        <end position="112"/>
    </location>
</feature>
<dbReference type="PANTHER" id="PTHR12315">
    <property type="entry name" value="BICOID-INTERACTING PROTEIN RELATED"/>
    <property type="match status" value="1"/>
</dbReference>